<protein>
    <submittedName>
        <fullName evidence="2">VanZ family protein</fullName>
    </submittedName>
</protein>
<feature type="transmembrane region" description="Helical" evidence="1">
    <location>
        <begin position="12"/>
        <end position="32"/>
    </location>
</feature>
<feature type="transmembrane region" description="Helical" evidence="1">
    <location>
        <begin position="44"/>
        <end position="61"/>
    </location>
</feature>
<keyword evidence="3" id="KW-1185">Reference proteome</keyword>
<feature type="transmembrane region" description="Helical" evidence="1">
    <location>
        <begin position="66"/>
        <end position="84"/>
    </location>
</feature>
<evidence type="ECO:0000313" key="3">
    <source>
        <dbReference type="Proteomes" id="UP001319883"/>
    </source>
</evidence>
<organism evidence="2 3">
    <name type="scientific">Modicisalibacter tunisiensis</name>
    <dbReference type="NCBI Taxonomy" id="390637"/>
    <lineage>
        <taxon>Bacteria</taxon>
        <taxon>Pseudomonadati</taxon>
        <taxon>Pseudomonadota</taxon>
        <taxon>Gammaproteobacteria</taxon>
        <taxon>Oceanospirillales</taxon>
        <taxon>Halomonadaceae</taxon>
        <taxon>Modicisalibacter</taxon>
    </lineage>
</organism>
<keyword evidence="1" id="KW-0472">Membrane</keyword>
<reference evidence="2 3" key="1">
    <citation type="submission" date="2021-05" db="EMBL/GenBank/DDBJ databases">
        <title>Petroleum and Energy Research Collection (APPE): ex situ preservation of microbial diversity associated with the oil industry and exploitation of its biotechnological potential.</title>
        <authorList>
            <person name="Paixao C.T.M."/>
            <person name="Gomes M.B."/>
            <person name="Oliveira V.M."/>
        </authorList>
    </citation>
    <scope>NUCLEOTIDE SEQUENCE [LARGE SCALE GENOMIC DNA]</scope>
    <source>
        <strain evidence="2 3">LIT2</strain>
    </source>
</reference>
<evidence type="ECO:0000256" key="1">
    <source>
        <dbReference type="SAM" id="Phobius"/>
    </source>
</evidence>
<dbReference type="EMBL" id="JAGXFD010000001">
    <property type="protein sequence ID" value="MBZ9567033.1"/>
    <property type="molecule type" value="Genomic_DNA"/>
</dbReference>
<sequence>MRRTDGVARRTVWGLAALSVAVAIAWGSLVPADALPPDLPWDKLNHLAAYAGLAGALGLAGRRLPVAGTAAVLYGVLIELAQLGVPGRAGGDPLDILANTLGVLLACGGLLAWRRRPVSRGRS</sequence>
<gene>
    <name evidence="2" type="ORF">KGQ91_04930</name>
</gene>
<keyword evidence="1" id="KW-1133">Transmembrane helix</keyword>
<keyword evidence="1" id="KW-0812">Transmembrane</keyword>
<name>A0ABS7WWP8_9GAMM</name>
<evidence type="ECO:0000313" key="2">
    <source>
        <dbReference type="EMBL" id="MBZ9567033.1"/>
    </source>
</evidence>
<comment type="caution">
    <text evidence="2">The sequence shown here is derived from an EMBL/GenBank/DDBJ whole genome shotgun (WGS) entry which is preliminary data.</text>
</comment>
<accession>A0ABS7WWP8</accession>
<proteinExistence type="predicted"/>
<feature type="transmembrane region" description="Helical" evidence="1">
    <location>
        <begin position="96"/>
        <end position="113"/>
    </location>
</feature>
<dbReference type="Proteomes" id="UP001319883">
    <property type="component" value="Unassembled WGS sequence"/>
</dbReference>